<keyword evidence="3" id="KW-1185">Reference proteome</keyword>
<gene>
    <name evidence="2" type="ORF">LTRI10_LOCUS30601</name>
</gene>
<name>A0AAV2EVZ3_9ROSI</name>
<feature type="compositionally biased region" description="Basic and acidic residues" evidence="1">
    <location>
        <begin position="51"/>
        <end position="62"/>
    </location>
</feature>
<dbReference type="AlphaFoldDB" id="A0AAV2EVZ3"/>
<accession>A0AAV2EVZ3</accession>
<proteinExistence type="predicted"/>
<dbReference type="Proteomes" id="UP001497516">
    <property type="component" value="Chromosome 5"/>
</dbReference>
<sequence>MPQSKTAGKLTVKETATEWKGPDPPGSVSKQVPNGKFDVSSAVLSQTQTKRMMEQRKSEKMESPVVAPTGKDGAMEVDCDS</sequence>
<dbReference type="EMBL" id="OZ034818">
    <property type="protein sequence ID" value="CAL1389768.1"/>
    <property type="molecule type" value="Genomic_DNA"/>
</dbReference>
<evidence type="ECO:0000313" key="3">
    <source>
        <dbReference type="Proteomes" id="UP001497516"/>
    </source>
</evidence>
<organism evidence="2 3">
    <name type="scientific">Linum trigynum</name>
    <dbReference type="NCBI Taxonomy" id="586398"/>
    <lineage>
        <taxon>Eukaryota</taxon>
        <taxon>Viridiplantae</taxon>
        <taxon>Streptophyta</taxon>
        <taxon>Embryophyta</taxon>
        <taxon>Tracheophyta</taxon>
        <taxon>Spermatophyta</taxon>
        <taxon>Magnoliopsida</taxon>
        <taxon>eudicotyledons</taxon>
        <taxon>Gunneridae</taxon>
        <taxon>Pentapetalae</taxon>
        <taxon>rosids</taxon>
        <taxon>fabids</taxon>
        <taxon>Malpighiales</taxon>
        <taxon>Linaceae</taxon>
        <taxon>Linum</taxon>
    </lineage>
</organism>
<protein>
    <submittedName>
        <fullName evidence="2">Uncharacterized protein</fullName>
    </submittedName>
</protein>
<feature type="compositionally biased region" description="Basic and acidic residues" evidence="1">
    <location>
        <begin position="11"/>
        <end position="21"/>
    </location>
</feature>
<feature type="region of interest" description="Disordered" evidence="1">
    <location>
        <begin position="1"/>
        <end position="81"/>
    </location>
</feature>
<evidence type="ECO:0000313" key="2">
    <source>
        <dbReference type="EMBL" id="CAL1389768.1"/>
    </source>
</evidence>
<reference evidence="2 3" key="1">
    <citation type="submission" date="2024-04" db="EMBL/GenBank/DDBJ databases">
        <authorList>
            <person name="Fracassetti M."/>
        </authorList>
    </citation>
    <scope>NUCLEOTIDE SEQUENCE [LARGE SCALE GENOMIC DNA]</scope>
</reference>
<evidence type="ECO:0000256" key="1">
    <source>
        <dbReference type="SAM" id="MobiDB-lite"/>
    </source>
</evidence>